<evidence type="ECO:0000256" key="1">
    <source>
        <dbReference type="SAM" id="Phobius"/>
    </source>
</evidence>
<evidence type="ECO:0000259" key="2">
    <source>
        <dbReference type="SMART" id="SM00014"/>
    </source>
</evidence>
<feature type="transmembrane region" description="Helical" evidence="1">
    <location>
        <begin position="48"/>
        <end position="70"/>
    </location>
</feature>
<dbReference type="CDD" id="cd03392">
    <property type="entry name" value="PAP2_like_2"/>
    <property type="match status" value="1"/>
</dbReference>
<comment type="caution">
    <text evidence="3">The sequence shown here is derived from an EMBL/GenBank/DDBJ whole genome shotgun (WGS) entry which is preliminary data.</text>
</comment>
<dbReference type="EMBL" id="JACHHE010000009">
    <property type="protein sequence ID" value="MBB5181490.1"/>
    <property type="molecule type" value="Genomic_DNA"/>
</dbReference>
<feature type="transmembrane region" description="Helical" evidence="1">
    <location>
        <begin position="120"/>
        <end position="138"/>
    </location>
</feature>
<keyword evidence="1" id="KW-0472">Membrane</keyword>
<dbReference type="Pfam" id="PF01569">
    <property type="entry name" value="PAP2"/>
    <property type="match status" value="1"/>
</dbReference>
<dbReference type="EC" id="3.6.1.27" evidence="3"/>
<evidence type="ECO:0000313" key="3">
    <source>
        <dbReference type="EMBL" id="MBB5181490.1"/>
    </source>
</evidence>
<dbReference type="OrthoDB" id="9789113at2"/>
<keyword evidence="3" id="KW-0378">Hydrolase</keyword>
<dbReference type="InterPro" id="IPR000326">
    <property type="entry name" value="PAP2/HPO"/>
</dbReference>
<dbReference type="AlphaFoldDB" id="A0A7W8CWX9"/>
<protein>
    <submittedName>
        <fullName evidence="3">Undecaprenyl-diphosphatase</fullName>
        <ecNumber evidence="3">3.6.1.27</ecNumber>
    </submittedName>
</protein>
<gene>
    <name evidence="3" type="ORF">HNQ44_002955</name>
</gene>
<dbReference type="InterPro" id="IPR036938">
    <property type="entry name" value="PAP2/HPO_sf"/>
</dbReference>
<dbReference type="SUPFAM" id="SSF48317">
    <property type="entry name" value="Acid phosphatase/Vanadium-dependent haloperoxidase"/>
    <property type="match status" value="1"/>
</dbReference>
<feature type="transmembrane region" description="Helical" evidence="1">
    <location>
        <begin position="145"/>
        <end position="163"/>
    </location>
</feature>
<feature type="domain" description="Phosphatidic acid phosphatase type 2/haloperoxidase" evidence="2">
    <location>
        <begin position="77"/>
        <end position="188"/>
    </location>
</feature>
<feature type="transmembrane region" description="Helical" evidence="1">
    <location>
        <begin position="169"/>
        <end position="191"/>
    </location>
</feature>
<accession>A0A7W8CWX9</accession>
<reference evidence="3 4" key="1">
    <citation type="submission" date="2020-08" db="EMBL/GenBank/DDBJ databases">
        <title>Genomic Encyclopedia of Type Strains, Phase IV (KMG-IV): sequencing the most valuable type-strain genomes for metagenomic binning, comparative biology and taxonomic classification.</title>
        <authorList>
            <person name="Goeker M."/>
        </authorList>
    </citation>
    <scope>NUCLEOTIDE SEQUENCE [LARGE SCALE GENOMIC DNA]</scope>
    <source>
        <strain evidence="3 4">DSM 15895</strain>
    </source>
</reference>
<keyword evidence="1" id="KW-1133">Transmembrane helix</keyword>
<organism evidence="3 4">
    <name type="scientific">Planococcus koreensis</name>
    <dbReference type="NCBI Taxonomy" id="112331"/>
    <lineage>
        <taxon>Bacteria</taxon>
        <taxon>Bacillati</taxon>
        <taxon>Bacillota</taxon>
        <taxon>Bacilli</taxon>
        <taxon>Bacillales</taxon>
        <taxon>Caryophanaceae</taxon>
        <taxon>Planococcus</taxon>
    </lineage>
</organism>
<dbReference type="PANTHER" id="PTHR14969">
    <property type="entry name" value="SPHINGOSINE-1-PHOSPHATE PHOSPHOHYDROLASE"/>
    <property type="match status" value="1"/>
</dbReference>
<feature type="transmembrane region" description="Helical" evidence="1">
    <location>
        <begin position="77"/>
        <end position="95"/>
    </location>
</feature>
<dbReference type="SMART" id="SM00014">
    <property type="entry name" value="acidPPc"/>
    <property type="match status" value="1"/>
</dbReference>
<sequence>MRRIFYPLGMATLIGFFAILMAYSTPEFKEIDAWAADKLYGLAWLDSLSVLGEDPVLFVVGMGMILYLWFHHRNYRAMLFVFLTVGAGKALNVLLKEALMRGRPPVPQELESYSFPSEHAMGGLLYIFTAAYFITTYMASEIGKWLVWLAAVGLVAGIGLSRVAGGEHYFSDVLAGWCAGYTLFVAVAIWYEFREHRFEKLQNR</sequence>
<dbReference type="PANTHER" id="PTHR14969:SF13">
    <property type="entry name" value="AT30094P"/>
    <property type="match status" value="1"/>
</dbReference>
<keyword evidence="1" id="KW-0812">Transmembrane</keyword>
<evidence type="ECO:0000313" key="4">
    <source>
        <dbReference type="Proteomes" id="UP000525923"/>
    </source>
</evidence>
<dbReference type="GO" id="GO:0050380">
    <property type="term" value="F:undecaprenyl-diphosphatase activity"/>
    <property type="evidence" value="ECO:0007669"/>
    <property type="project" value="UniProtKB-EC"/>
</dbReference>
<keyword evidence="4" id="KW-1185">Reference proteome</keyword>
<dbReference type="Gene3D" id="1.20.144.10">
    <property type="entry name" value="Phosphatidic acid phosphatase type 2/haloperoxidase"/>
    <property type="match status" value="1"/>
</dbReference>
<name>A0A7W8CWX9_9BACL</name>
<proteinExistence type="predicted"/>
<dbReference type="Proteomes" id="UP000525923">
    <property type="component" value="Unassembled WGS sequence"/>
</dbReference>
<dbReference type="RefSeq" id="WP_135504140.1">
    <property type="nucleotide sequence ID" value="NZ_CP181055.1"/>
</dbReference>